<keyword evidence="3" id="KW-1185">Reference proteome</keyword>
<feature type="compositionally biased region" description="Acidic residues" evidence="1">
    <location>
        <begin position="74"/>
        <end position="84"/>
    </location>
</feature>
<sequence>MAPAGSKPKGEKLRLIIFPADIIRVRRSYRPINPPSPGSSTYVFRERWKPGKESQVERECSASSSKRTKRESPEPVDAEEDNASDELSQAITCASPPVEGREERGTPSVDAAETR</sequence>
<proteinExistence type="predicted"/>
<organism evidence="2 3">
    <name type="scientific">Oleoguttula mirabilis</name>
    <dbReference type="NCBI Taxonomy" id="1507867"/>
    <lineage>
        <taxon>Eukaryota</taxon>
        <taxon>Fungi</taxon>
        <taxon>Dikarya</taxon>
        <taxon>Ascomycota</taxon>
        <taxon>Pezizomycotina</taxon>
        <taxon>Dothideomycetes</taxon>
        <taxon>Dothideomycetidae</taxon>
        <taxon>Mycosphaerellales</taxon>
        <taxon>Teratosphaeriaceae</taxon>
        <taxon>Oleoguttula</taxon>
    </lineage>
</organism>
<reference evidence="2 3" key="1">
    <citation type="submission" date="2021-11" db="EMBL/GenBank/DDBJ databases">
        <title>Black yeast isolated from Biological Soil Crust.</title>
        <authorList>
            <person name="Kurbessoian T."/>
        </authorList>
    </citation>
    <scope>NUCLEOTIDE SEQUENCE [LARGE SCALE GENOMIC DNA]</scope>
    <source>
        <strain evidence="2 3">CCFEE 5522</strain>
    </source>
</reference>
<dbReference type="AlphaFoldDB" id="A0AAV9JBJ3"/>
<evidence type="ECO:0000256" key="1">
    <source>
        <dbReference type="SAM" id="MobiDB-lite"/>
    </source>
</evidence>
<feature type="region of interest" description="Disordered" evidence="1">
    <location>
        <begin position="28"/>
        <end position="115"/>
    </location>
</feature>
<feature type="compositionally biased region" description="Basic and acidic residues" evidence="1">
    <location>
        <begin position="44"/>
        <end position="60"/>
    </location>
</feature>
<protein>
    <submittedName>
        <fullName evidence="2">Uncharacterized protein</fullName>
    </submittedName>
</protein>
<accession>A0AAV9JBJ3</accession>
<dbReference type="Proteomes" id="UP001324427">
    <property type="component" value="Unassembled WGS sequence"/>
</dbReference>
<comment type="caution">
    <text evidence="2">The sequence shown here is derived from an EMBL/GenBank/DDBJ whole genome shotgun (WGS) entry which is preliminary data.</text>
</comment>
<evidence type="ECO:0000313" key="2">
    <source>
        <dbReference type="EMBL" id="KAK4542482.1"/>
    </source>
</evidence>
<evidence type="ECO:0000313" key="3">
    <source>
        <dbReference type="Proteomes" id="UP001324427"/>
    </source>
</evidence>
<dbReference type="EMBL" id="JAVFHQ010000041">
    <property type="protein sequence ID" value="KAK4542482.1"/>
    <property type="molecule type" value="Genomic_DNA"/>
</dbReference>
<gene>
    <name evidence="2" type="ORF">LTR36_006734</name>
</gene>
<name>A0AAV9JBJ3_9PEZI</name>